<organism evidence="1 2">
    <name type="scientific">Belliella pelovolcani</name>
    <dbReference type="NCBI Taxonomy" id="529505"/>
    <lineage>
        <taxon>Bacteria</taxon>
        <taxon>Pseudomonadati</taxon>
        <taxon>Bacteroidota</taxon>
        <taxon>Cytophagia</taxon>
        <taxon>Cytophagales</taxon>
        <taxon>Cyclobacteriaceae</taxon>
        <taxon>Belliella</taxon>
    </lineage>
</organism>
<evidence type="ECO:0008006" key="3">
    <source>
        <dbReference type="Google" id="ProtNLM"/>
    </source>
</evidence>
<evidence type="ECO:0000313" key="2">
    <source>
        <dbReference type="Proteomes" id="UP000186026"/>
    </source>
</evidence>
<proteinExistence type="predicted"/>
<reference evidence="2" key="1">
    <citation type="submission" date="2017-01" db="EMBL/GenBank/DDBJ databases">
        <authorList>
            <person name="Varghese N."/>
            <person name="Submissions S."/>
        </authorList>
    </citation>
    <scope>NUCLEOTIDE SEQUENCE [LARGE SCALE GENOMIC DNA]</scope>
    <source>
        <strain evidence="2">DSM 46698</strain>
    </source>
</reference>
<name>A0A1N7Q3W2_9BACT</name>
<protein>
    <recommendedName>
        <fullName evidence="3">Transcriptional regulator</fullName>
    </recommendedName>
</protein>
<accession>A0A1N7Q3W2</accession>
<dbReference type="AlphaFoldDB" id="A0A1N7Q3W2"/>
<dbReference type="Proteomes" id="UP000186026">
    <property type="component" value="Unassembled WGS sequence"/>
</dbReference>
<evidence type="ECO:0000313" key="1">
    <source>
        <dbReference type="EMBL" id="SIT17399.1"/>
    </source>
</evidence>
<keyword evidence="2" id="KW-1185">Reference proteome</keyword>
<gene>
    <name evidence="1" type="ORF">SAMN05421761_12715</name>
</gene>
<dbReference type="EMBL" id="FTOP01000027">
    <property type="protein sequence ID" value="SIT17399.1"/>
    <property type="molecule type" value="Genomic_DNA"/>
</dbReference>
<dbReference type="RefSeq" id="WP_076503107.1">
    <property type="nucleotide sequence ID" value="NZ_FTOP01000027.1"/>
</dbReference>
<sequence length="66" mass="7704">MTTDQILAYDGDIPSEVVIEDKTAVEQLRLIQQLEDEDRQTIFKLIDKMLTNKKFKDFFQKNVAAL</sequence>